<evidence type="ECO:0000313" key="3">
    <source>
        <dbReference type="Proteomes" id="UP000184241"/>
    </source>
</evidence>
<dbReference type="InterPro" id="IPR027843">
    <property type="entry name" value="DUF4440"/>
</dbReference>
<dbReference type="Pfam" id="PF14534">
    <property type="entry name" value="DUF4440"/>
    <property type="match status" value="1"/>
</dbReference>
<name>A0A1M5T475_9CLOT</name>
<proteinExistence type="predicted"/>
<dbReference type="SUPFAM" id="SSF54427">
    <property type="entry name" value="NTF2-like"/>
    <property type="match status" value="1"/>
</dbReference>
<dbReference type="Gene3D" id="3.10.450.50">
    <property type="match status" value="1"/>
</dbReference>
<dbReference type="Proteomes" id="UP000184241">
    <property type="component" value="Unassembled WGS sequence"/>
</dbReference>
<evidence type="ECO:0000313" key="2">
    <source>
        <dbReference type="EMBL" id="SHH45516.1"/>
    </source>
</evidence>
<organism evidence="2 3">
    <name type="scientific">Clostridium intestinale DSM 6191</name>
    <dbReference type="NCBI Taxonomy" id="1121320"/>
    <lineage>
        <taxon>Bacteria</taxon>
        <taxon>Bacillati</taxon>
        <taxon>Bacillota</taxon>
        <taxon>Clostridia</taxon>
        <taxon>Eubacteriales</taxon>
        <taxon>Clostridiaceae</taxon>
        <taxon>Clostridium</taxon>
    </lineage>
</organism>
<accession>A0A1M5T475</accession>
<dbReference type="AlphaFoldDB" id="A0A1M5T475"/>
<protein>
    <recommendedName>
        <fullName evidence="1">DUF4440 domain-containing protein</fullName>
    </recommendedName>
</protein>
<dbReference type="EMBL" id="FQXU01000003">
    <property type="protein sequence ID" value="SHH45516.1"/>
    <property type="molecule type" value="Genomic_DNA"/>
</dbReference>
<dbReference type="InterPro" id="IPR032710">
    <property type="entry name" value="NTF2-like_dom_sf"/>
</dbReference>
<feature type="domain" description="DUF4440" evidence="1">
    <location>
        <begin position="8"/>
        <end position="111"/>
    </location>
</feature>
<reference evidence="2 3" key="1">
    <citation type="submission" date="2016-11" db="EMBL/GenBank/DDBJ databases">
        <authorList>
            <person name="Jaros S."/>
            <person name="Januszkiewicz K."/>
            <person name="Wedrychowicz H."/>
        </authorList>
    </citation>
    <scope>NUCLEOTIDE SEQUENCE [LARGE SCALE GENOMIC DNA]</scope>
    <source>
        <strain evidence="2 3">DSM 6191</strain>
    </source>
</reference>
<sequence length="122" mass="14410">MELLEKHLLQLETDLLKPEIRQSIEKTSELLLDGFVEFCSSGYIWHYNKGESVDEQIKQIDWQIKDFAVNQLSNDCILATYKLIKNGEINENKKYSLRSSIWKCFDGKWKIFFHQGTLTSKF</sequence>
<dbReference type="RefSeq" id="WP_073015798.1">
    <property type="nucleotide sequence ID" value="NZ_FQXU01000003.1"/>
</dbReference>
<gene>
    <name evidence="2" type="ORF">SAMN02745941_00100</name>
</gene>
<evidence type="ECO:0000259" key="1">
    <source>
        <dbReference type="Pfam" id="PF14534"/>
    </source>
</evidence>